<comment type="caution">
    <text evidence="1">The sequence shown here is derived from an EMBL/GenBank/DDBJ whole genome shotgun (WGS) entry which is preliminary data.</text>
</comment>
<evidence type="ECO:0000313" key="2">
    <source>
        <dbReference type="Proteomes" id="UP000827872"/>
    </source>
</evidence>
<keyword evidence="2" id="KW-1185">Reference proteome</keyword>
<reference evidence="1" key="1">
    <citation type="submission" date="2021-08" db="EMBL/GenBank/DDBJ databases">
        <title>The first chromosome-level gecko genome reveals the dynamic sex chromosomes of Neotropical dwarf geckos (Sphaerodactylidae: Sphaerodactylus).</title>
        <authorList>
            <person name="Pinto B.J."/>
            <person name="Keating S.E."/>
            <person name="Gamble T."/>
        </authorList>
    </citation>
    <scope>NUCLEOTIDE SEQUENCE</scope>
    <source>
        <strain evidence="1">TG3544</strain>
    </source>
</reference>
<accession>A0ACB8F0M3</accession>
<organism evidence="1 2">
    <name type="scientific">Sphaerodactylus townsendi</name>
    <dbReference type="NCBI Taxonomy" id="933632"/>
    <lineage>
        <taxon>Eukaryota</taxon>
        <taxon>Metazoa</taxon>
        <taxon>Chordata</taxon>
        <taxon>Craniata</taxon>
        <taxon>Vertebrata</taxon>
        <taxon>Euteleostomi</taxon>
        <taxon>Lepidosauria</taxon>
        <taxon>Squamata</taxon>
        <taxon>Bifurcata</taxon>
        <taxon>Gekkota</taxon>
        <taxon>Sphaerodactylidae</taxon>
        <taxon>Sphaerodactylus</taxon>
    </lineage>
</organism>
<sequence>MGVMSTYAMCVRYDGIEVDDMYCDAMTRPEPVHEFCAGRECQPRWETSSWSECSRTCGEGYQFRIVRCWKMISPGFDSSVYSDLCESADIVRPEERKFRVAFAIDFSKCQGRIAEVNAAPPSRVFPPANSKTNLIWIQQPKRRAKLAWSDRLPSLIPSKISADYRLFYCQCTARCGERSVVTRDIRCSEEERLCEANPRPPAEKNCSGAPCDRQWTVSDWGPESNCRLLPHLPLPQKRKKQAKEALANPQVSTAEP</sequence>
<proteinExistence type="predicted"/>
<dbReference type="EMBL" id="CM037625">
    <property type="protein sequence ID" value="KAH7998580.1"/>
    <property type="molecule type" value="Genomic_DNA"/>
</dbReference>
<dbReference type="Proteomes" id="UP000827872">
    <property type="component" value="Linkage Group LG12"/>
</dbReference>
<gene>
    <name evidence="1" type="ORF">K3G42_018101</name>
</gene>
<evidence type="ECO:0000313" key="1">
    <source>
        <dbReference type="EMBL" id="KAH7998580.1"/>
    </source>
</evidence>
<name>A0ACB8F0M3_9SAUR</name>
<protein>
    <submittedName>
        <fullName evidence="1">Uncharacterized protein</fullName>
    </submittedName>
</protein>